<dbReference type="Proteomes" id="UP000034932">
    <property type="component" value="Unassembled WGS sequence"/>
</dbReference>
<proteinExistence type="predicted"/>
<organism evidence="1 2">
    <name type="scientific">Candidatus Woesebacteria bacterium GW2011_GWB1_39_10b</name>
    <dbReference type="NCBI Taxonomy" id="1618573"/>
    <lineage>
        <taxon>Bacteria</taxon>
        <taxon>Candidatus Woeseibacteriota</taxon>
    </lineage>
</organism>
<comment type="caution">
    <text evidence="1">The sequence shown here is derived from an EMBL/GenBank/DDBJ whole genome shotgun (WGS) entry which is preliminary data.</text>
</comment>
<dbReference type="InterPro" id="IPR027417">
    <property type="entry name" value="P-loop_NTPase"/>
</dbReference>
<sequence>MSERIAHLHIEKTAGTSIRKGLFEPVYGKQNVLLYHPPIDMFRRISDLRSERYTKAYQIKELLVKTPLRPIVDFLVLQLRKRSSTNDIAWEALQSTDYKVVSGHFSADKINFLLDHFTTVVIRNPLERMYSHYLHWNRKNGATQFRINIEYNPDVTFEEFAMLEKLKDYQTQALRGKPLEEFDLVGTTTNLNSYSYRLLSQLGLDPYSYPLDYHNRTINKPPLEVSQDFANEFREFHINDYTLYEHALSLENNLQIESLPRLI</sequence>
<evidence type="ECO:0000313" key="2">
    <source>
        <dbReference type="Proteomes" id="UP000034932"/>
    </source>
</evidence>
<name>A0A0G0P791_9BACT</name>
<gene>
    <name evidence="1" type="ORF">UT19_C0005G0024</name>
</gene>
<evidence type="ECO:0008006" key="3">
    <source>
        <dbReference type="Google" id="ProtNLM"/>
    </source>
</evidence>
<dbReference type="EMBL" id="LBVW01000005">
    <property type="protein sequence ID" value="KKQ94009.1"/>
    <property type="molecule type" value="Genomic_DNA"/>
</dbReference>
<accession>A0A0G0P791</accession>
<protein>
    <recommendedName>
        <fullName evidence="3">Sulfotransferase family protein</fullName>
    </recommendedName>
</protein>
<evidence type="ECO:0000313" key="1">
    <source>
        <dbReference type="EMBL" id="KKQ94009.1"/>
    </source>
</evidence>
<dbReference type="AlphaFoldDB" id="A0A0G0P791"/>
<reference evidence="1 2" key="1">
    <citation type="journal article" date="2015" name="Nature">
        <title>rRNA introns, odd ribosomes, and small enigmatic genomes across a large radiation of phyla.</title>
        <authorList>
            <person name="Brown C.T."/>
            <person name="Hug L.A."/>
            <person name="Thomas B.C."/>
            <person name="Sharon I."/>
            <person name="Castelle C.J."/>
            <person name="Singh A."/>
            <person name="Wilkins M.J."/>
            <person name="Williams K.H."/>
            <person name="Banfield J.F."/>
        </authorList>
    </citation>
    <scope>NUCLEOTIDE SEQUENCE [LARGE SCALE GENOMIC DNA]</scope>
</reference>
<dbReference type="Gene3D" id="3.40.50.300">
    <property type="entry name" value="P-loop containing nucleotide triphosphate hydrolases"/>
    <property type="match status" value="1"/>
</dbReference>